<name>A0A7Z0I1I8_9RHOB</name>
<organism evidence="2 3">
    <name type="scientific">Rhabdonatronobacter sediminivivens</name>
    <dbReference type="NCBI Taxonomy" id="2743469"/>
    <lineage>
        <taxon>Bacteria</taxon>
        <taxon>Pseudomonadati</taxon>
        <taxon>Pseudomonadota</taxon>
        <taxon>Alphaproteobacteria</taxon>
        <taxon>Rhodobacterales</taxon>
        <taxon>Paracoccaceae</taxon>
        <taxon>Rhabdonatronobacter</taxon>
    </lineage>
</organism>
<proteinExistence type="predicted"/>
<keyword evidence="3" id="KW-1185">Reference proteome</keyword>
<evidence type="ECO:0000313" key="2">
    <source>
        <dbReference type="EMBL" id="NYS26232.1"/>
    </source>
</evidence>
<protein>
    <submittedName>
        <fullName evidence="2">Uncharacterized protein</fullName>
    </submittedName>
</protein>
<evidence type="ECO:0000256" key="1">
    <source>
        <dbReference type="SAM" id="MobiDB-lite"/>
    </source>
</evidence>
<reference evidence="2 3" key="1">
    <citation type="journal article" date="2000" name="Arch. Microbiol.">
        <title>Rhodobaca bogoriensis gen. nov. and sp. nov., an alkaliphilic purple nonsulfur bacterium from African Rift Valley soda lakes.</title>
        <authorList>
            <person name="Milford A.D."/>
            <person name="Achenbach L.A."/>
            <person name="Jung D.O."/>
            <person name="Madigan M.T."/>
        </authorList>
    </citation>
    <scope>NUCLEOTIDE SEQUENCE [LARGE SCALE GENOMIC DNA]</scope>
    <source>
        <strain evidence="2 3">2376</strain>
    </source>
</reference>
<dbReference type="Proteomes" id="UP000529417">
    <property type="component" value="Unassembled WGS sequence"/>
</dbReference>
<evidence type="ECO:0000313" key="3">
    <source>
        <dbReference type="Proteomes" id="UP000529417"/>
    </source>
</evidence>
<comment type="caution">
    <text evidence="2">The sequence shown here is derived from an EMBL/GenBank/DDBJ whole genome shotgun (WGS) entry which is preliminary data.</text>
</comment>
<accession>A0A7Z0I1I8</accession>
<dbReference type="RefSeq" id="WP_179907028.1">
    <property type="nucleotide sequence ID" value="NZ_JACBXS010000037.1"/>
</dbReference>
<dbReference type="AlphaFoldDB" id="A0A7Z0I1I8"/>
<gene>
    <name evidence="2" type="ORF">HUK65_14675</name>
</gene>
<feature type="region of interest" description="Disordered" evidence="1">
    <location>
        <begin position="62"/>
        <end position="82"/>
    </location>
</feature>
<sequence>MIRFAALERGKRAVAAALKDDAAYGCEFQRDGAGASTDDRLIHNAHRIELKGDSMRQKKRKARIEHNRNPRNHFPRQMTAAQGPAVAYLSGTC</sequence>
<feature type="compositionally biased region" description="Basic residues" evidence="1">
    <location>
        <begin position="62"/>
        <end position="74"/>
    </location>
</feature>
<dbReference type="EMBL" id="JACBXS010000037">
    <property type="protein sequence ID" value="NYS26232.1"/>
    <property type="molecule type" value="Genomic_DNA"/>
</dbReference>